<dbReference type="Proteomes" id="UP001527099">
    <property type="component" value="Unassembled WGS sequence"/>
</dbReference>
<feature type="domain" description="PucR C-terminal helix-turn-helix" evidence="3">
    <location>
        <begin position="438"/>
        <end position="492"/>
    </location>
</feature>
<accession>A0ABT4GK80</accession>
<protein>
    <submittedName>
        <fullName evidence="5">PucR family transcriptional regulator ligand-binding domain-containing protein</fullName>
    </submittedName>
</protein>
<dbReference type="RefSeq" id="WP_268617651.1">
    <property type="nucleotide sequence ID" value="NZ_JAMDMX010000106.1"/>
</dbReference>
<proteinExistence type="inferred from homology"/>
<dbReference type="Pfam" id="PF07905">
    <property type="entry name" value="PucR"/>
    <property type="match status" value="1"/>
</dbReference>
<gene>
    <name evidence="5" type="ORF">M5X19_27400</name>
</gene>
<organism evidence="5 6">
    <name type="scientific">Paenibacillus alginolyticus</name>
    <dbReference type="NCBI Taxonomy" id="59839"/>
    <lineage>
        <taxon>Bacteria</taxon>
        <taxon>Bacillati</taxon>
        <taxon>Bacillota</taxon>
        <taxon>Bacilli</taxon>
        <taxon>Bacillales</taxon>
        <taxon>Paenibacillaceae</taxon>
        <taxon>Paenibacillus</taxon>
    </lineage>
</organism>
<dbReference type="InterPro" id="IPR041522">
    <property type="entry name" value="CdaR_GGDEF"/>
</dbReference>
<comment type="similarity">
    <text evidence="1">Belongs to the CdaR family.</text>
</comment>
<keyword evidence="6" id="KW-1185">Reference proteome</keyword>
<sequence length="503" mass="57992">MNLTGVTVRDLLRLPILKDAKVISGEKGLDRIVRYLDIMEVPDFKGGWLREGELVLTTGYSMRHDPTLLQELVEELAQVGAAALAIKPERFISEIPQEVLDKSNLYNIPIIHLPIGIPYIDITYTVMEQILDKQAALLRRSEQVYKTLTNLVLSNSGIQVVADNVVELVKSPIWIINNAGEIIVSSPSATPYHPSPNTRQWEVTVDKQFAGKLIIDKEHFDELELICIEQARLVFALELMRRKIAHDTELRLRGSFFEELLMGLPLSKQEMDNKARQLGLQSEWIWEICIIEGESHLFDIHTPFFTELNELIHRESGNRKVRSHVQKQGDRLVLLLSTNKLGEQWIKILTPMLKHVNHVHTGFGRKCSLLEVYRSYLEAKKAIMIGSRLEKDQQIFTFEQVEMFSLLLESSESVNFDTFIEEKIGKLYNYDKENGMDLVTTFHYYLASGGSLIDTANRLFIHRNSVKYRMDRIKEIADVDMDNAKNWFAYYLCTAFYLLKKMD</sequence>
<name>A0ABT4GK80_9BACL</name>
<dbReference type="Pfam" id="PF17853">
    <property type="entry name" value="GGDEF_2"/>
    <property type="match status" value="1"/>
</dbReference>
<dbReference type="InterPro" id="IPR051448">
    <property type="entry name" value="CdaR-like_regulators"/>
</dbReference>
<dbReference type="InterPro" id="IPR012914">
    <property type="entry name" value="PucR_dom"/>
</dbReference>
<dbReference type="EMBL" id="JAMDMX010000106">
    <property type="protein sequence ID" value="MCY9696601.1"/>
    <property type="molecule type" value="Genomic_DNA"/>
</dbReference>
<evidence type="ECO:0000313" key="5">
    <source>
        <dbReference type="EMBL" id="MCY9696601.1"/>
    </source>
</evidence>
<dbReference type="PANTHER" id="PTHR33744:SF1">
    <property type="entry name" value="DNA-BINDING TRANSCRIPTIONAL ACTIVATOR ADER"/>
    <property type="match status" value="1"/>
</dbReference>
<feature type="domain" description="Purine catabolism PurC-like" evidence="2">
    <location>
        <begin position="10"/>
        <end position="130"/>
    </location>
</feature>
<dbReference type="InterPro" id="IPR042070">
    <property type="entry name" value="PucR_C-HTH_sf"/>
</dbReference>
<reference evidence="5 6" key="1">
    <citation type="submission" date="2022-05" db="EMBL/GenBank/DDBJ databases">
        <title>Genome Sequencing of Bee-Associated Microbes.</title>
        <authorList>
            <person name="Dunlap C."/>
        </authorList>
    </citation>
    <scope>NUCLEOTIDE SEQUENCE [LARGE SCALE GENOMIC DNA]</scope>
    <source>
        <strain evidence="5 6">NRRL B-14421</strain>
    </source>
</reference>
<dbReference type="InterPro" id="IPR025736">
    <property type="entry name" value="PucR_C-HTH_dom"/>
</dbReference>
<dbReference type="Gene3D" id="1.10.10.2840">
    <property type="entry name" value="PucR C-terminal helix-turn-helix domain"/>
    <property type="match status" value="1"/>
</dbReference>
<evidence type="ECO:0000313" key="6">
    <source>
        <dbReference type="Proteomes" id="UP001527099"/>
    </source>
</evidence>
<comment type="caution">
    <text evidence="5">The sequence shown here is derived from an EMBL/GenBank/DDBJ whole genome shotgun (WGS) entry which is preliminary data.</text>
</comment>
<dbReference type="PANTHER" id="PTHR33744">
    <property type="entry name" value="CARBOHYDRATE DIACID REGULATOR"/>
    <property type="match status" value="1"/>
</dbReference>
<evidence type="ECO:0000259" key="4">
    <source>
        <dbReference type="Pfam" id="PF17853"/>
    </source>
</evidence>
<evidence type="ECO:0000256" key="1">
    <source>
        <dbReference type="ARBA" id="ARBA00006754"/>
    </source>
</evidence>
<feature type="domain" description="CdaR GGDEF-like" evidence="4">
    <location>
        <begin position="268"/>
        <end position="383"/>
    </location>
</feature>
<evidence type="ECO:0000259" key="3">
    <source>
        <dbReference type="Pfam" id="PF13556"/>
    </source>
</evidence>
<evidence type="ECO:0000259" key="2">
    <source>
        <dbReference type="Pfam" id="PF07905"/>
    </source>
</evidence>
<dbReference type="Pfam" id="PF13556">
    <property type="entry name" value="HTH_30"/>
    <property type="match status" value="1"/>
</dbReference>